<dbReference type="PROSITE" id="PS50052">
    <property type="entry name" value="GUANYLATE_KINASE_2"/>
    <property type="match status" value="1"/>
</dbReference>
<evidence type="ECO:0000256" key="5">
    <source>
        <dbReference type="ARBA" id="ARBA00048594"/>
    </source>
</evidence>
<keyword evidence="8" id="KW-1185">Reference proteome</keyword>
<dbReference type="OrthoDB" id="1033810at2"/>
<evidence type="ECO:0000256" key="4">
    <source>
        <dbReference type="ARBA" id="ARBA00022777"/>
    </source>
</evidence>
<dbReference type="SMART" id="SM00072">
    <property type="entry name" value="GuKc"/>
    <property type="match status" value="1"/>
</dbReference>
<evidence type="ECO:0000313" key="7">
    <source>
        <dbReference type="EMBL" id="SET59940.1"/>
    </source>
</evidence>
<dbReference type="PANTHER" id="PTHR23117:SF13">
    <property type="entry name" value="GUANYLATE KINASE"/>
    <property type="match status" value="1"/>
</dbReference>
<dbReference type="EMBL" id="FOHN01000034">
    <property type="protein sequence ID" value="SET59940.1"/>
    <property type="molecule type" value="Genomic_DNA"/>
</dbReference>
<feature type="domain" description="Guanylate kinase-like" evidence="6">
    <location>
        <begin position="2"/>
        <end position="195"/>
    </location>
</feature>
<dbReference type="GO" id="GO:0004385">
    <property type="term" value="F:GMP kinase activity"/>
    <property type="evidence" value="ECO:0007669"/>
    <property type="project" value="UniProtKB-EC"/>
</dbReference>
<evidence type="ECO:0000259" key="6">
    <source>
        <dbReference type="PROSITE" id="PS50052"/>
    </source>
</evidence>
<dbReference type="AlphaFoldDB" id="A0A1I0FPB9"/>
<dbReference type="InterPro" id="IPR008145">
    <property type="entry name" value="GK/Ca_channel_bsu"/>
</dbReference>
<evidence type="ECO:0000256" key="1">
    <source>
        <dbReference type="ARBA" id="ARBA00003531"/>
    </source>
</evidence>
<dbReference type="GO" id="GO:0005829">
    <property type="term" value="C:cytosol"/>
    <property type="evidence" value="ECO:0007669"/>
    <property type="project" value="TreeGrafter"/>
</dbReference>
<proteinExistence type="inferred from homology"/>
<comment type="function">
    <text evidence="1">Essential for recycling GMP and indirectly, cGMP.</text>
</comment>
<protein>
    <submittedName>
        <fullName evidence="7">Guanylate kinase</fullName>
    </submittedName>
</protein>
<gene>
    <name evidence="7" type="ORF">SAMN04487772_13425</name>
</gene>
<dbReference type="PANTHER" id="PTHR23117">
    <property type="entry name" value="GUANYLATE KINASE-RELATED"/>
    <property type="match status" value="1"/>
</dbReference>
<dbReference type="Pfam" id="PF00625">
    <property type="entry name" value="Guanylate_kin"/>
    <property type="match status" value="1"/>
</dbReference>
<name>A0A1I0FPB9_9FIRM</name>
<organism evidence="7 8">
    <name type="scientific">[Clostridium] polysaccharolyticum</name>
    <dbReference type="NCBI Taxonomy" id="29364"/>
    <lineage>
        <taxon>Bacteria</taxon>
        <taxon>Bacillati</taxon>
        <taxon>Bacillota</taxon>
        <taxon>Clostridia</taxon>
        <taxon>Lachnospirales</taxon>
        <taxon>Lachnospiraceae</taxon>
    </lineage>
</organism>
<comment type="catalytic activity">
    <reaction evidence="5">
        <text>GMP + ATP = GDP + ADP</text>
        <dbReference type="Rhea" id="RHEA:20780"/>
        <dbReference type="ChEBI" id="CHEBI:30616"/>
        <dbReference type="ChEBI" id="CHEBI:58115"/>
        <dbReference type="ChEBI" id="CHEBI:58189"/>
        <dbReference type="ChEBI" id="CHEBI:456216"/>
        <dbReference type="EC" id="2.7.4.8"/>
    </reaction>
</comment>
<keyword evidence="4 7" id="KW-0418">Kinase</keyword>
<evidence type="ECO:0000313" key="8">
    <source>
        <dbReference type="Proteomes" id="UP000199800"/>
    </source>
</evidence>
<reference evidence="7 8" key="1">
    <citation type="submission" date="2016-10" db="EMBL/GenBank/DDBJ databases">
        <authorList>
            <person name="de Groot N.N."/>
        </authorList>
    </citation>
    <scope>NUCLEOTIDE SEQUENCE [LARGE SCALE GENOMIC DNA]</scope>
    <source>
        <strain evidence="7 8">DSM 1801</strain>
    </source>
</reference>
<dbReference type="Gene3D" id="3.40.50.300">
    <property type="entry name" value="P-loop containing nucleotide triphosphate hydrolases"/>
    <property type="match status" value="1"/>
</dbReference>
<dbReference type="PROSITE" id="PS00856">
    <property type="entry name" value="GUANYLATE_KINASE_1"/>
    <property type="match status" value="1"/>
</dbReference>
<dbReference type="InterPro" id="IPR020590">
    <property type="entry name" value="Guanylate_kinase_CS"/>
</dbReference>
<comment type="similarity">
    <text evidence="2">Belongs to the guanylate kinase family.</text>
</comment>
<sequence length="195" mass="23099">MSKIFIVMGKSATGKDTIFKELKKNFNEQLKAVILYTTRPIRTGETEGIEYHFVSKNERDILKKQGKIIEERMYQTVSGDWYYFTVDDGQFDLEKQSYIMISTLEGYESLLNYFGREKVVPIYIEVEDGERLQRALTREKEQIEPKYEEMCRRFLADQKDFEEQNLARLGVEKRYINSNKEKCIQQILSDIVTLI</sequence>
<keyword evidence="3" id="KW-0808">Transferase</keyword>
<dbReference type="Proteomes" id="UP000199800">
    <property type="component" value="Unassembled WGS sequence"/>
</dbReference>
<evidence type="ECO:0000256" key="3">
    <source>
        <dbReference type="ARBA" id="ARBA00022679"/>
    </source>
</evidence>
<dbReference type="RefSeq" id="WP_092478917.1">
    <property type="nucleotide sequence ID" value="NZ_FOHN01000034.1"/>
</dbReference>
<dbReference type="InterPro" id="IPR027417">
    <property type="entry name" value="P-loop_NTPase"/>
</dbReference>
<dbReference type="InterPro" id="IPR008144">
    <property type="entry name" value="Guanylate_kin-like_dom"/>
</dbReference>
<accession>A0A1I0FPB9</accession>
<dbReference type="SUPFAM" id="SSF52540">
    <property type="entry name" value="P-loop containing nucleoside triphosphate hydrolases"/>
    <property type="match status" value="1"/>
</dbReference>
<dbReference type="STRING" id="29364.SAMN04487772_13425"/>
<evidence type="ECO:0000256" key="2">
    <source>
        <dbReference type="ARBA" id="ARBA00005790"/>
    </source>
</evidence>